<dbReference type="SMART" id="SM00494">
    <property type="entry name" value="ChtBD2"/>
    <property type="match status" value="2"/>
</dbReference>
<gene>
    <name evidence="2" type="ORF">c0_g1_i1</name>
</gene>
<dbReference type="InterPro" id="IPR002557">
    <property type="entry name" value="Chitin-bd_dom"/>
</dbReference>
<dbReference type="AlphaFoldDB" id="A0A0K8VMC0"/>
<dbReference type="Gene3D" id="2.170.140.10">
    <property type="entry name" value="Chitin binding domain"/>
    <property type="match status" value="1"/>
</dbReference>
<dbReference type="GO" id="GO:0008061">
    <property type="term" value="F:chitin binding"/>
    <property type="evidence" value="ECO:0007669"/>
    <property type="project" value="InterPro"/>
</dbReference>
<proteinExistence type="predicted"/>
<organism evidence="2">
    <name type="scientific">Bactrocera latifrons</name>
    <name type="common">Malaysian fruit fly</name>
    <name type="synonym">Chaetodacus latifrons</name>
    <dbReference type="NCBI Taxonomy" id="174628"/>
    <lineage>
        <taxon>Eukaryota</taxon>
        <taxon>Metazoa</taxon>
        <taxon>Ecdysozoa</taxon>
        <taxon>Arthropoda</taxon>
        <taxon>Hexapoda</taxon>
        <taxon>Insecta</taxon>
        <taxon>Pterygota</taxon>
        <taxon>Neoptera</taxon>
        <taxon>Endopterygota</taxon>
        <taxon>Diptera</taxon>
        <taxon>Brachycera</taxon>
        <taxon>Muscomorpha</taxon>
        <taxon>Tephritoidea</taxon>
        <taxon>Tephritidae</taxon>
        <taxon>Bactrocera</taxon>
        <taxon>Bactrocera</taxon>
    </lineage>
</organism>
<feature type="domain" description="Chitin-binding type-2" evidence="1">
    <location>
        <begin position="107"/>
        <end position="165"/>
    </location>
</feature>
<evidence type="ECO:0000259" key="1">
    <source>
        <dbReference type="PROSITE" id="PS50940"/>
    </source>
</evidence>
<name>A0A0K8VMC0_BACLA</name>
<dbReference type="Pfam" id="PF01607">
    <property type="entry name" value="CBM_14"/>
    <property type="match status" value="2"/>
</dbReference>
<dbReference type="PROSITE" id="PS50940">
    <property type="entry name" value="CHIT_BIND_II"/>
    <property type="match status" value="2"/>
</dbReference>
<feature type="domain" description="Chitin-binding type-2" evidence="1">
    <location>
        <begin position="49"/>
        <end position="96"/>
    </location>
</feature>
<sequence length="168" mass="19268">MLVIYILATDPCQTNMLEPKIFKFLATVFTVTTWCEGFLNSTMTAPQDSQRCYDKPYGFKIADTTDCLGYFICHGDMIIQQYCPPGQRFYASSQMCQIGKCPPCDCEIDCSNVPDGTLYGDCMHCRFFWECVSGRAVHRFCELGKWYDRAKYVCNYPVYVNNCAVNQD</sequence>
<reference evidence="2" key="1">
    <citation type="submission" date="2015-06" db="EMBL/GenBank/DDBJ databases">
        <authorList>
            <person name="Hoefler B.C."/>
            <person name="Straight P.D."/>
        </authorList>
    </citation>
    <scope>NUCLEOTIDE SEQUENCE</scope>
</reference>
<dbReference type="EMBL" id="GDHF01012282">
    <property type="protein sequence ID" value="JAI40032.1"/>
    <property type="molecule type" value="Transcribed_RNA"/>
</dbReference>
<dbReference type="InterPro" id="IPR036508">
    <property type="entry name" value="Chitin-bd_dom_sf"/>
</dbReference>
<dbReference type="SUPFAM" id="SSF57625">
    <property type="entry name" value="Invertebrate chitin-binding proteins"/>
    <property type="match status" value="2"/>
</dbReference>
<evidence type="ECO:0000313" key="2">
    <source>
        <dbReference type="EMBL" id="JAI40032.1"/>
    </source>
</evidence>
<dbReference type="GO" id="GO:0005576">
    <property type="term" value="C:extracellular region"/>
    <property type="evidence" value="ECO:0007669"/>
    <property type="project" value="InterPro"/>
</dbReference>
<accession>A0A0K8VMC0</accession>
<protein>
    <recommendedName>
        <fullName evidence="1">Chitin-binding type-2 domain-containing protein</fullName>
    </recommendedName>
</protein>